<proteinExistence type="predicted"/>
<gene>
    <name evidence="1" type="ORF">C482_14319</name>
</gene>
<dbReference type="RefSeq" id="WP_006168337.1">
    <property type="nucleotide sequence ID" value="NZ_AOIN01000078.1"/>
</dbReference>
<protein>
    <submittedName>
        <fullName evidence="1">Uncharacterized protein</fullName>
    </submittedName>
</protein>
<dbReference type="EMBL" id="AOIN01000078">
    <property type="protein sequence ID" value="ELY96953.1"/>
    <property type="molecule type" value="Genomic_DNA"/>
</dbReference>
<keyword evidence="2" id="KW-1185">Reference proteome</keyword>
<dbReference type="Proteomes" id="UP000011693">
    <property type="component" value="Unassembled WGS sequence"/>
</dbReference>
<name>M0AHV4_9EURY</name>
<organism evidence="1 2">
    <name type="scientific">Natrialba chahannaoensis JCM 10990</name>
    <dbReference type="NCBI Taxonomy" id="1227492"/>
    <lineage>
        <taxon>Archaea</taxon>
        <taxon>Methanobacteriati</taxon>
        <taxon>Methanobacteriota</taxon>
        <taxon>Stenosarchaea group</taxon>
        <taxon>Halobacteria</taxon>
        <taxon>Halobacteriales</taxon>
        <taxon>Natrialbaceae</taxon>
        <taxon>Natrialba</taxon>
    </lineage>
</organism>
<evidence type="ECO:0000313" key="2">
    <source>
        <dbReference type="Proteomes" id="UP000011693"/>
    </source>
</evidence>
<dbReference type="PATRIC" id="fig|1227492.4.peg.2839"/>
<dbReference type="OrthoDB" id="313211at2157"/>
<dbReference type="STRING" id="1227492.C482_14319"/>
<dbReference type="AlphaFoldDB" id="M0AHV4"/>
<reference evidence="1 2" key="1">
    <citation type="journal article" date="2014" name="PLoS Genet.">
        <title>Phylogenetically driven sequencing of extremely halophilic archaea reveals strategies for static and dynamic osmo-response.</title>
        <authorList>
            <person name="Becker E.A."/>
            <person name="Seitzer P.M."/>
            <person name="Tritt A."/>
            <person name="Larsen D."/>
            <person name="Krusor M."/>
            <person name="Yao A.I."/>
            <person name="Wu D."/>
            <person name="Madern D."/>
            <person name="Eisen J.A."/>
            <person name="Darling A.E."/>
            <person name="Facciotti M.T."/>
        </authorList>
    </citation>
    <scope>NUCLEOTIDE SEQUENCE [LARGE SCALE GENOMIC DNA]</scope>
    <source>
        <strain evidence="1 2">JCM 10990</strain>
    </source>
</reference>
<accession>M0AHV4</accession>
<comment type="caution">
    <text evidence="1">The sequence shown here is derived from an EMBL/GenBank/DDBJ whole genome shotgun (WGS) entry which is preliminary data.</text>
</comment>
<evidence type="ECO:0000313" key="1">
    <source>
        <dbReference type="EMBL" id="ELY96953.1"/>
    </source>
</evidence>
<sequence>MPRQTYRLTVTESSEADDSVHGLDATVYDENETIVASTRVAAEEYDFEPSSQDVSDAETSFTADVTTIDLQFGHDGASIVFRVLGDRDEIAAVRLNDEAEEAA</sequence>